<evidence type="ECO:0000256" key="2">
    <source>
        <dbReference type="ARBA" id="ARBA00022801"/>
    </source>
</evidence>
<dbReference type="InterPro" id="IPR013520">
    <property type="entry name" value="Ribonucl_H"/>
</dbReference>
<reference evidence="5 6" key="1">
    <citation type="submission" date="2006-12" db="EMBL/GenBank/DDBJ databases">
        <title>Genomic analysis of Burkholderia ambifaria phage BcepF1, a member of the Bcep781- like phage supergroup.</title>
        <authorList>
            <person name="Summer E.J."/>
            <person name="Robinson S."/>
            <person name="Haines C."/>
            <person name="Adams B."/>
            <person name="Daggett M."/>
            <person name="Landua J."/>
            <person name="Swanson S."/>
            <person name="Vorndam W."/>
            <person name="Morrison W."/>
            <person name="Nail K."/>
            <person name="Gonzalez C."/>
            <person name="Young R."/>
        </authorList>
    </citation>
    <scope>NUCLEOTIDE SEQUENCE [LARGE SCALE GENOMIC DNA]</scope>
</reference>
<keyword evidence="3" id="KW-0269">Exonuclease</keyword>
<dbReference type="CDD" id="cd06127">
    <property type="entry name" value="DEDDh"/>
    <property type="match status" value="1"/>
</dbReference>
<dbReference type="PANTHER" id="PTHR30231">
    <property type="entry name" value="DNA POLYMERASE III SUBUNIT EPSILON"/>
    <property type="match status" value="1"/>
</dbReference>
<dbReference type="SMART" id="SM00479">
    <property type="entry name" value="EXOIII"/>
    <property type="match status" value="1"/>
</dbReference>
<dbReference type="GO" id="GO:0008408">
    <property type="term" value="F:3'-5' exonuclease activity"/>
    <property type="evidence" value="ECO:0007669"/>
    <property type="project" value="TreeGrafter"/>
</dbReference>
<gene>
    <name evidence="5" type="ORF">BcepF1.076</name>
</gene>
<dbReference type="Pfam" id="PF00929">
    <property type="entry name" value="RNase_T"/>
    <property type="match status" value="1"/>
</dbReference>
<dbReference type="KEGG" id="vg:4818280"/>
<keyword evidence="6" id="KW-1185">Reference proteome</keyword>
<organism evidence="5 6">
    <name type="scientific">Burkholderia phage BcepF1</name>
    <dbReference type="NCBI Taxonomy" id="2886897"/>
    <lineage>
        <taxon>Viruses</taxon>
        <taxon>Duplodnaviria</taxon>
        <taxon>Heunggongvirae</taxon>
        <taxon>Uroviricota</taxon>
        <taxon>Caudoviricetes</taxon>
        <taxon>Lindbergviridae</taxon>
        <taxon>Bcepfunavirus</taxon>
        <taxon>Bcepfunavirus bcepF1</taxon>
    </lineage>
</organism>
<dbReference type="InterPro" id="IPR036397">
    <property type="entry name" value="RNaseH_sf"/>
</dbReference>
<evidence type="ECO:0000256" key="3">
    <source>
        <dbReference type="ARBA" id="ARBA00022839"/>
    </source>
</evidence>
<accession>A1YZY0</accession>
<dbReference type="Gene3D" id="3.30.420.10">
    <property type="entry name" value="Ribonuclease H-like superfamily/Ribonuclease H"/>
    <property type="match status" value="1"/>
</dbReference>
<keyword evidence="1" id="KW-0540">Nuclease</keyword>
<dbReference type="InterPro" id="IPR012337">
    <property type="entry name" value="RNaseH-like_sf"/>
</dbReference>
<dbReference type="Proteomes" id="UP000001793">
    <property type="component" value="Segment"/>
</dbReference>
<sequence length="197" mass="22613">MIFTVFDTETTGLPSHPLAPLDRQPRIIEFAGIVTDGRDILHTLEFRCNPGVALEEIITKITGLTDADLRDQPDISHFFGELKSFFGKEPMPHVFGEKPKFARVAHNLSFDRNLLDYDLKRRGKTLDDIGFNDALMICTVEQTTPQFGRPMKLQELWSRARGEFTQKHRALDDVMRLHDVCIDYGIYSAFEEQNELL</sequence>
<evidence type="ECO:0000313" key="6">
    <source>
        <dbReference type="Proteomes" id="UP000001793"/>
    </source>
</evidence>
<feature type="domain" description="Exonuclease" evidence="4">
    <location>
        <begin position="2"/>
        <end position="190"/>
    </location>
</feature>
<dbReference type="GO" id="GO:0003676">
    <property type="term" value="F:nucleic acid binding"/>
    <property type="evidence" value="ECO:0007669"/>
    <property type="project" value="InterPro"/>
</dbReference>
<dbReference type="OrthoDB" id="8794at10239"/>
<keyword evidence="2" id="KW-0378">Hydrolase</keyword>
<protein>
    <submittedName>
        <fullName evidence="5">Gram-positive type DNA polymerase III alpha subunit</fullName>
    </submittedName>
</protein>
<dbReference type="GeneID" id="4818280"/>
<dbReference type="SUPFAM" id="SSF53098">
    <property type="entry name" value="Ribonuclease H-like"/>
    <property type="match status" value="1"/>
</dbReference>
<evidence type="ECO:0000256" key="1">
    <source>
        <dbReference type="ARBA" id="ARBA00022722"/>
    </source>
</evidence>
<proteinExistence type="predicted"/>
<dbReference type="EMBL" id="EF153632">
    <property type="protein sequence ID" value="ABL96807.1"/>
    <property type="molecule type" value="Genomic_DNA"/>
</dbReference>
<evidence type="ECO:0000259" key="4">
    <source>
        <dbReference type="SMART" id="SM00479"/>
    </source>
</evidence>
<name>A1YZY0_9CAUD</name>
<dbReference type="PANTHER" id="PTHR30231:SF4">
    <property type="entry name" value="PROTEIN NEN2"/>
    <property type="match status" value="1"/>
</dbReference>
<dbReference type="RefSeq" id="YP_001039760.1">
    <property type="nucleotide sequence ID" value="NC_009015.1"/>
</dbReference>
<evidence type="ECO:0000313" key="5">
    <source>
        <dbReference type="EMBL" id="ABL96807.1"/>
    </source>
</evidence>